<accession>A0A0A8ZXT7</accession>
<name>A0A0A8ZXT7_ARUDO</name>
<protein>
    <submittedName>
        <fullName evidence="1">Uncharacterized protein</fullName>
    </submittedName>
</protein>
<dbReference type="AlphaFoldDB" id="A0A0A8ZXT7"/>
<organism evidence="1">
    <name type="scientific">Arundo donax</name>
    <name type="common">Giant reed</name>
    <name type="synonym">Donax arundinaceus</name>
    <dbReference type="NCBI Taxonomy" id="35708"/>
    <lineage>
        <taxon>Eukaryota</taxon>
        <taxon>Viridiplantae</taxon>
        <taxon>Streptophyta</taxon>
        <taxon>Embryophyta</taxon>
        <taxon>Tracheophyta</taxon>
        <taxon>Spermatophyta</taxon>
        <taxon>Magnoliopsida</taxon>
        <taxon>Liliopsida</taxon>
        <taxon>Poales</taxon>
        <taxon>Poaceae</taxon>
        <taxon>PACMAD clade</taxon>
        <taxon>Arundinoideae</taxon>
        <taxon>Arundineae</taxon>
        <taxon>Arundo</taxon>
    </lineage>
</organism>
<dbReference type="EMBL" id="GBRH01258308">
    <property type="protein sequence ID" value="JAD39587.1"/>
    <property type="molecule type" value="Transcribed_RNA"/>
</dbReference>
<evidence type="ECO:0000313" key="1">
    <source>
        <dbReference type="EMBL" id="JAD39587.1"/>
    </source>
</evidence>
<reference evidence="1" key="1">
    <citation type="submission" date="2014-09" db="EMBL/GenBank/DDBJ databases">
        <authorList>
            <person name="Magalhaes I.L.F."/>
            <person name="Oliveira U."/>
            <person name="Santos F.R."/>
            <person name="Vidigal T.H.D.A."/>
            <person name="Brescovit A.D."/>
            <person name="Santos A.J."/>
        </authorList>
    </citation>
    <scope>NUCLEOTIDE SEQUENCE</scope>
    <source>
        <tissue evidence="1">Shoot tissue taken approximately 20 cm above the soil surface</tissue>
    </source>
</reference>
<proteinExistence type="predicted"/>
<sequence>MILVRFVLLRIGLFRD</sequence>
<reference evidence="1" key="2">
    <citation type="journal article" date="2015" name="Data Brief">
        <title>Shoot transcriptome of the giant reed, Arundo donax.</title>
        <authorList>
            <person name="Barrero R.A."/>
            <person name="Guerrero F.D."/>
            <person name="Moolhuijzen P."/>
            <person name="Goolsby J.A."/>
            <person name="Tidwell J."/>
            <person name="Bellgard S.E."/>
            <person name="Bellgard M.I."/>
        </authorList>
    </citation>
    <scope>NUCLEOTIDE SEQUENCE</scope>
    <source>
        <tissue evidence="1">Shoot tissue taken approximately 20 cm above the soil surface</tissue>
    </source>
</reference>